<accession>A0A3G3BVB6</accession>
<evidence type="ECO:0000313" key="2">
    <source>
        <dbReference type="EMBL" id="AYP68189.1"/>
    </source>
</evidence>
<feature type="coiled-coil region" evidence="1">
    <location>
        <begin position="192"/>
        <end position="233"/>
    </location>
</feature>
<protein>
    <submittedName>
        <fullName evidence="2">Uncharacterized protein</fullName>
    </submittedName>
</protein>
<evidence type="ECO:0000256" key="1">
    <source>
        <dbReference type="SAM" id="Coils"/>
    </source>
</evidence>
<organism evidence="2 3">
    <name type="scientific">Bacillus phage vB_BcoS-136</name>
    <dbReference type="NCBI Taxonomy" id="2419619"/>
    <lineage>
        <taxon>Viruses</taxon>
        <taxon>Duplodnaviria</taxon>
        <taxon>Heunggongvirae</taxon>
        <taxon>Uroviricota</taxon>
        <taxon>Caudoviricetes</taxon>
        <taxon>Heleneionescovirinae</taxon>
        <taxon>Kenyattavirus</taxon>
        <taxon>Kenyattavirus kv136</taxon>
    </lineage>
</organism>
<reference evidence="2 3" key="1">
    <citation type="submission" date="2018-09" db="EMBL/GenBank/DDBJ databases">
        <title>Comparative Genomic Analysis of Eight Novel Haloalkaliphilic Bacteriophages from Lake Elmenteita, Kenya.</title>
        <authorList>
            <person name="Akhwale J.K."/>
        </authorList>
    </citation>
    <scope>NUCLEOTIDE SEQUENCE [LARGE SCALE GENOMIC DNA]</scope>
</reference>
<keyword evidence="1" id="KW-0175">Coiled coil</keyword>
<dbReference type="EMBL" id="MH884508">
    <property type="protein sequence ID" value="AYP68189.1"/>
    <property type="molecule type" value="Genomic_DNA"/>
</dbReference>
<gene>
    <name evidence="2" type="ORF">vBBcoS136_00057</name>
</gene>
<proteinExistence type="predicted"/>
<sequence length="275" mass="32044">MLTLESVKSSILEIKEVVFGNHDVDYEKYSLELSERSSLSFDEIKDMFNMFYLYKLELDSVEVTRAKKRIWGKNEDNLLLFLCDILERQTSKEKVFNMLSEVLNDRTYYSLSFRYYELKKIDKNNNLEVVDSSESKEEPVVSQNKKDDTDLLDVVINLVDNVETVGLDVSSLFNDLLLMSNKAVENSNIEKLEILEGENSFLKSELDKEKEKNEQLQRDVAKVLKDFDRLKFEVETFDRLSGKDKLQQFNNFNRNIKYIVDKFGGVITVGLNDVG</sequence>
<keyword evidence="3" id="KW-1185">Reference proteome</keyword>
<name>A0A3G3BVB6_9CAUD</name>
<evidence type="ECO:0000313" key="3">
    <source>
        <dbReference type="Proteomes" id="UP000274199"/>
    </source>
</evidence>
<dbReference type="Proteomes" id="UP000274199">
    <property type="component" value="Segment"/>
</dbReference>